<keyword evidence="3" id="KW-1185">Reference proteome</keyword>
<protein>
    <submittedName>
        <fullName evidence="2">Uncharacterized protein</fullName>
    </submittedName>
</protein>
<feature type="non-terminal residue" evidence="2">
    <location>
        <position position="1"/>
    </location>
</feature>
<evidence type="ECO:0000313" key="3">
    <source>
        <dbReference type="Proteomes" id="UP000324897"/>
    </source>
</evidence>
<accession>A0A5J9WM59</accession>
<proteinExistence type="predicted"/>
<evidence type="ECO:0000313" key="2">
    <source>
        <dbReference type="EMBL" id="TVU48957.1"/>
    </source>
</evidence>
<feature type="region of interest" description="Disordered" evidence="1">
    <location>
        <begin position="32"/>
        <end position="120"/>
    </location>
</feature>
<dbReference type="EMBL" id="RWGY01000002">
    <property type="protein sequence ID" value="TVU48957.1"/>
    <property type="molecule type" value="Genomic_DNA"/>
</dbReference>
<gene>
    <name evidence="2" type="ORF">EJB05_00244</name>
</gene>
<evidence type="ECO:0000256" key="1">
    <source>
        <dbReference type="SAM" id="MobiDB-lite"/>
    </source>
</evidence>
<name>A0A5J9WM59_9POAL</name>
<dbReference type="Proteomes" id="UP000324897">
    <property type="component" value="Chromosome 6"/>
</dbReference>
<sequence length="170" mass="19088">MAEDELHHEEEETNEYALQRLKRVATNEENLRNLGLPETLNGDSKNKVPNKGKGQKSFTQKATRLVTGGRSSKRVLTPTQQVPRLTRQRARELSAVDPVEGTQEDNTQEEIGTTSKGIGRAGKDLKRINKGMDKKLQIHISEGKKRPEVPLQAATEDGLVLWRHMPVLPH</sequence>
<organism evidence="2 3">
    <name type="scientific">Eragrostis curvula</name>
    <name type="common">weeping love grass</name>
    <dbReference type="NCBI Taxonomy" id="38414"/>
    <lineage>
        <taxon>Eukaryota</taxon>
        <taxon>Viridiplantae</taxon>
        <taxon>Streptophyta</taxon>
        <taxon>Embryophyta</taxon>
        <taxon>Tracheophyta</taxon>
        <taxon>Spermatophyta</taxon>
        <taxon>Magnoliopsida</taxon>
        <taxon>Liliopsida</taxon>
        <taxon>Poales</taxon>
        <taxon>Poaceae</taxon>
        <taxon>PACMAD clade</taxon>
        <taxon>Chloridoideae</taxon>
        <taxon>Eragrostideae</taxon>
        <taxon>Eragrostidinae</taxon>
        <taxon>Eragrostis</taxon>
    </lineage>
</organism>
<dbReference type="AlphaFoldDB" id="A0A5J9WM59"/>
<reference evidence="2 3" key="1">
    <citation type="journal article" date="2019" name="Sci. Rep.">
        <title>A high-quality genome of Eragrostis curvula grass provides insights into Poaceae evolution and supports new strategies to enhance forage quality.</title>
        <authorList>
            <person name="Carballo J."/>
            <person name="Santos B.A.C.M."/>
            <person name="Zappacosta D."/>
            <person name="Garbus I."/>
            <person name="Selva J.P."/>
            <person name="Gallo C.A."/>
            <person name="Diaz A."/>
            <person name="Albertini E."/>
            <person name="Caccamo M."/>
            <person name="Echenique V."/>
        </authorList>
    </citation>
    <scope>NUCLEOTIDE SEQUENCE [LARGE SCALE GENOMIC DNA]</scope>
    <source>
        <strain evidence="3">cv. Victoria</strain>
        <tissue evidence="2">Leaf</tissue>
    </source>
</reference>
<comment type="caution">
    <text evidence="2">The sequence shown here is derived from an EMBL/GenBank/DDBJ whole genome shotgun (WGS) entry which is preliminary data.</text>
</comment>
<dbReference type="Gramene" id="TVU48957">
    <property type="protein sequence ID" value="TVU48957"/>
    <property type="gene ID" value="EJB05_00244"/>
</dbReference>